<dbReference type="Pfam" id="PF21307">
    <property type="entry name" value="Glyco_hydro_95_C"/>
    <property type="match status" value="1"/>
</dbReference>
<dbReference type="EMBL" id="RSDW01000001">
    <property type="protein sequence ID" value="RSL19049.1"/>
    <property type="molecule type" value="Genomic_DNA"/>
</dbReference>
<evidence type="ECO:0000313" key="5">
    <source>
        <dbReference type="Proteomes" id="UP000269669"/>
    </source>
</evidence>
<dbReference type="Proteomes" id="UP000269669">
    <property type="component" value="Unassembled WGS sequence"/>
</dbReference>
<dbReference type="Pfam" id="PF22124">
    <property type="entry name" value="Glyco_hydro_95_cat"/>
    <property type="match status" value="1"/>
</dbReference>
<organism evidence="4 5">
    <name type="scientific">Edaphobacter aggregans</name>
    <dbReference type="NCBI Taxonomy" id="570835"/>
    <lineage>
        <taxon>Bacteria</taxon>
        <taxon>Pseudomonadati</taxon>
        <taxon>Acidobacteriota</taxon>
        <taxon>Terriglobia</taxon>
        <taxon>Terriglobales</taxon>
        <taxon>Acidobacteriaceae</taxon>
        <taxon>Edaphobacter</taxon>
    </lineage>
</organism>
<evidence type="ECO:0000259" key="2">
    <source>
        <dbReference type="Pfam" id="PF21307"/>
    </source>
</evidence>
<accession>A0A428MQ92</accession>
<dbReference type="Pfam" id="PF14498">
    <property type="entry name" value="Glyco_hyd_65N_2"/>
    <property type="match status" value="1"/>
</dbReference>
<evidence type="ECO:0000259" key="1">
    <source>
        <dbReference type="Pfam" id="PF14498"/>
    </source>
</evidence>
<dbReference type="SUPFAM" id="SSF48208">
    <property type="entry name" value="Six-hairpin glycosidases"/>
    <property type="match status" value="1"/>
</dbReference>
<feature type="domain" description="Alpha fucosidase A-like C-terminal" evidence="2">
    <location>
        <begin position="736"/>
        <end position="827"/>
    </location>
</feature>
<evidence type="ECO:0000259" key="3">
    <source>
        <dbReference type="Pfam" id="PF22124"/>
    </source>
</evidence>
<proteinExistence type="predicted"/>
<dbReference type="InterPro" id="IPR016518">
    <property type="entry name" value="Alpha-L-fucosidase"/>
</dbReference>
<dbReference type="PIRSF" id="PIRSF007663">
    <property type="entry name" value="UCP007663"/>
    <property type="match status" value="1"/>
</dbReference>
<feature type="domain" description="Glycosyl hydrolase family 95 catalytic" evidence="3">
    <location>
        <begin position="325"/>
        <end position="734"/>
    </location>
</feature>
<dbReference type="InterPro" id="IPR049053">
    <property type="entry name" value="AFCA-like_C"/>
</dbReference>
<evidence type="ECO:0000313" key="4">
    <source>
        <dbReference type="EMBL" id="RSL19049.1"/>
    </source>
</evidence>
<dbReference type="InterPro" id="IPR027414">
    <property type="entry name" value="GH95_N_dom"/>
</dbReference>
<dbReference type="PANTHER" id="PTHR31084">
    <property type="entry name" value="ALPHA-L-FUCOSIDASE 2"/>
    <property type="match status" value="1"/>
</dbReference>
<dbReference type="PANTHER" id="PTHR31084:SF0">
    <property type="entry name" value="ALPHA-L-FUCOSIDASE 2"/>
    <property type="match status" value="1"/>
</dbReference>
<feature type="domain" description="Glycosyl hydrolase family 95 N-terminal" evidence="1">
    <location>
        <begin position="42"/>
        <end position="296"/>
    </location>
</feature>
<dbReference type="PROSITE" id="PS51318">
    <property type="entry name" value="TAT"/>
    <property type="match status" value="1"/>
</dbReference>
<dbReference type="AlphaFoldDB" id="A0A428MQ92"/>
<dbReference type="Gene3D" id="1.50.10.10">
    <property type="match status" value="1"/>
</dbReference>
<keyword evidence="5" id="KW-1185">Reference proteome</keyword>
<dbReference type="InterPro" id="IPR054363">
    <property type="entry name" value="GH95_cat"/>
</dbReference>
<gene>
    <name evidence="4" type="ORF">EDE15_4665</name>
</gene>
<dbReference type="InterPro" id="IPR012341">
    <property type="entry name" value="6hp_glycosidase-like_sf"/>
</dbReference>
<protein>
    <submittedName>
        <fullName evidence="4">Alpha-L-fucosidase 2</fullName>
    </submittedName>
</protein>
<dbReference type="FunFam" id="1.50.10.10:FF:000028">
    <property type="entry name" value="Alpha-L-fucosidase 2"/>
    <property type="match status" value="1"/>
</dbReference>
<comment type="caution">
    <text evidence="4">The sequence shown here is derived from an EMBL/GenBank/DDBJ whole genome shotgun (WGS) entry which is preliminary data.</text>
</comment>
<dbReference type="GO" id="GO:0005975">
    <property type="term" value="P:carbohydrate metabolic process"/>
    <property type="evidence" value="ECO:0007669"/>
    <property type="project" value="InterPro"/>
</dbReference>
<dbReference type="InterPro" id="IPR008928">
    <property type="entry name" value="6-hairpin_glycosidase_sf"/>
</dbReference>
<dbReference type="InterPro" id="IPR006311">
    <property type="entry name" value="TAT_signal"/>
</dbReference>
<dbReference type="GO" id="GO:0004560">
    <property type="term" value="F:alpha-L-fucosidase activity"/>
    <property type="evidence" value="ECO:0007669"/>
    <property type="project" value="InterPro"/>
</dbReference>
<dbReference type="OrthoDB" id="9802600at2"/>
<name>A0A428MQ92_9BACT</name>
<dbReference type="RefSeq" id="WP_125487320.1">
    <property type="nucleotide sequence ID" value="NZ_RSDW01000001.1"/>
</dbReference>
<sequence>MGRYTRRSFLKTSSTTLGTLALTKRFGFSKTPATEPSSDLTLWYDKPAVQWVDALPIGNGRLGAMVFGGGEDASPSKELLQFNEDTLWSGKPVDGNNPDAKNHLADVRRAVLEQQDYHLADQICQKMQGLFAEAYQPLGNLRIDFSHSGQATGYRRELDLDTACARTQYTIDGMQFDREVFASTPDQIIVFRATASKPSSMSCTISLDGPLGKSVHPPRNDRLLLTGKAPQHVAGAGHPDSEKPVVMSDKIGEGMYFASILQVQAEGGSIKIDGEKLVISDASALTILLTAATGFRGFQSTPDAPVNEISARAARQLDAAAAKPFNDLRRRHIEDHQKLFRRVSLNLGSQDASQPTDQRLKNFTSNSDPSLLALYFQYGRYLLIGSSRPGSQPANLQGIWNYQLTPPWSSNWTSNINVQMNYWPAESCNLSECAEPLFDWINDLSKTGARTAQETYGLPGWVSHHNIDLWRASHPVGMGVGQPTWANWGMSGLWLCAHLYEHYLFTHNREFLRTRAFPLMKGSAEFCLAWLIEDGKGHLTTCPSFSTENDFLAPDGKPAMTSAGCTMDMALIRELFSNCITASKELGIDSDFAVKLEAARARLIPYQIGKYGQLQEWAIDFEESTPGQRHMSHMYPLYPGSEISPRSTPDLAKAARISLERRLANGGAYTGWSRAWAIGFWARLGSGDKAWESLSMLMQHSTNINLFDTHPAGKTQIFQIDGNFGATAAIAEILVQSHSGSIDLLPALPSAWPNGEVKGLRVRGGAEIDLRWAGGKCLSCTIRPGRTDEFIFRPPQGQKIASISKTQINPKPDGSISARLEARRTYTFNFI</sequence>
<reference evidence="4 5" key="1">
    <citation type="submission" date="2018-12" db="EMBL/GenBank/DDBJ databases">
        <title>Sequencing of bacterial isolates from soil warming experiment in Harvard Forest, Massachusetts, USA.</title>
        <authorList>
            <person name="Deangelis K."/>
        </authorList>
    </citation>
    <scope>NUCLEOTIDE SEQUENCE [LARGE SCALE GENOMIC DNA]</scope>
    <source>
        <strain evidence="4 5">EB153</strain>
    </source>
</reference>